<protein>
    <submittedName>
        <fullName evidence="1">Sulfotransferase family protein</fullName>
    </submittedName>
</protein>
<dbReference type="Proteomes" id="UP001041814">
    <property type="component" value="Unassembled WGS sequence"/>
</dbReference>
<dbReference type="RefSeq" id="WP_200378001.1">
    <property type="nucleotide sequence ID" value="NZ_NRRU01000012.1"/>
</dbReference>
<reference evidence="1" key="2">
    <citation type="journal article" date="2020" name="Microorganisms">
        <title>Osmotic Adaptation and Compatible Solute Biosynthesis of Phototrophic Bacteria as Revealed from Genome Analyses.</title>
        <authorList>
            <person name="Imhoff J.F."/>
            <person name="Rahn T."/>
            <person name="Kunzel S."/>
            <person name="Keller A."/>
            <person name="Neulinger S.C."/>
        </authorList>
    </citation>
    <scope>NUCLEOTIDE SEQUENCE</scope>
    <source>
        <strain evidence="1">IM 151</strain>
    </source>
</reference>
<proteinExistence type="predicted"/>
<dbReference type="SUPFAM" id="SSF52540">
    <property type="entry name" value="P-loop containing nucleoside triphosphate hydrolases"/>
    <property type="match status" value="1"/>
</dbReference>
<organism evidence="1 2">
    <name type="scientific">Rubrivivax gelatinosus</name>
    <name type="common">Rhodocyclus gelatinosus</name>
    <name type="synonym">Rhodopseudomonas gelatinosa</name>
    <dbReference type="NCBI Taxonomy" id="28068"/>
    <lineage>
        <taxon>Bacteria</taxon>
        <taxon>Pseudomonadati</taxon>
        <taxon>Pseudomonadota</taxon>
        <taxon>Betaproteobacteria</taxon>
        <taxon>Burkholderiales</taxon>
        <taxon>Sphaerotilaceae</taxon>
        <taxon>Rubrivivax</taxon>
    </lineage>
</organism>
<dbReference type="Pfam" id="PF13469">
    <property type="entry name" value="Sulfotransfer_3"/>
    <property type="match status" value="1"/>
</dbReference>
<evidence type="ECO:0000313" key="1">
    <source>
        <dbReference type="EMBL" id="MBK1712104.1"/>
    </source>
</evidence>
<accession>A0ABS1DQ24</accession>
<reference evidence="1" key="1">
    <citation type="submission" date="2017-08" db="EMBL/GenBank/DDBJ databases">
        <authorList>
            <person name="Imhoff J.F."/>
            <person name="Rahn T."/>
            <person name="Kuenzel S."/>
            <person name="Neulinger S.C."/>
        </authorList>
    </citation>
    <scope>NUCLEOTIDE SEQUENCE</scope>
    <source>
        <strain evidence="1">IM 151</strain>
    </source>
</reference>
<gene>
    <name evidence="1" type="ORF">CKO43_04840</name>
</gene>
<dbReference type="Gene3D" id="3.40.50.300">
    <property type="entry name" value="P-loop containing nucleotide triphosphate hydrolases"/>
    <property type="match status" value="1"/>
</dbReference>
<evidence type="ECO:0000313" key="2">
    <source>
        <dbReference type="Proteomes" id="UP001041814"/>
    </source>
</evidence>
<dbReference type="InterPro" id="IPR027417">
    <property type="entry name" value="P-loop_NTPase"/>
</dbReference>
<sequence>MAAPLFLLAPPRSYTSLMNAMLGQHPQCFGLPELCLFNVERLVDLWVRTTDEMGSEAKTRHGLLRAVAEIYGGEQTMDSVRMATHWCAARQNLTSGEIYRELVDKIDPLIAVEKSPAYTVDIQRLLRIREAFPDARYLHLTRHPVGQCKSVMSLYEGTFALFVNSIDFLEDRAIVEPQFAWYDLNINILNFLDTIPAERQMRIRGEDVMNDPPKFLGMICRWLGIRDDADALGEMMHPERSPFACFGPLDAMFGNDPNFLSGPTFRPHKVKVPPLDKPVPWREDGLGLKPEVVELAREFGY</sequence>
<name>A0ABS1DQ24_RUBGE</name>
<dbReference type="EMBL" id="NRRU01000012">
    <property type="protein sequence ID" value="MBK1712104.1"/>
    <property type="molecule type" value="Genomic_DNA"/>
</dbReference>
<keyword evidence="2" id="KW-1185">Reference proteome</keyword>
<comment type="caution">
    <text evidence="1">The sequence shown here is derived from an EMBL/GenBank/DDBJ whole genome shotgun (WGS) entry which is preliminary data.</text>
</comment>